<gene>
    <name evidence="14" type="primary">TY3B-G_0</name>
    <name evidence="14" type="ORF">N1851_011070</name>
</gene>
<proteinExistence type="inferred from homology"/>
<sequence>MSATAPFPDFFLPAPGEPAVPFKIWEQIFKNYCLVIDVDGLNWTEARQLQVQGKGMSRQPYRNARSGSSASHSTASYTPATNSRSCFRCGSDKHLANAPECPAIKVMCNTCNKKGHFARVCRSAAQTHSVRQVEIPEYTLLLLQQSESPAKLHCTVDIRAGTLQKTVTLTVDTGASVSVLPKCIVEEYFKGVPLQPPAARLVTYSQTPIKVLGCMPATVVRNSEYCKVNFYVTETGTPLMGMDLITALQLRIEGDKVLSALPACNPPASSPVMQLSKAEAQAPTVGCVKGFMHKVKVSESAIPVRQKLRRLPFAVRSDVSDELNRLLSAGVIERIDASPWVSPIVVIQKKTGGIRMCVDLREPNKAIVVDSHPLPHMDELLSSLAGSIMFSTIDLESAYHQLPLHPDSRDLTAFVTHEGLFRFCRVPYGLASAPSAFQKMMSVVLQGVPNVNNYLDDIICFGRTQALHDTALQEVLQRLTNAGLHLNDKKCQFRQSSLRFLGHLVSAQGIEPDTEHVKAIAQAPPPHDAGTLRSFLGMISWYNKFMPNHATVVEPLRAVLRSDSDFKWTDAADKCFRELKQLLVDSPALALYDPALPSIVSTDASDYGVGAVFTQIHPNNIERTVAFASRTLTQAERKYATVEKEALGCVWAVEKWRTYLWGRRFTLRTDHQALTTLLSTKGADRAGMRIARWSARLLCFNYDVVYRAGTQNQTADCLSRLPLLTDPAYEPETEPELVALLSTAQAAITPSEFKSASASCTEISALCAQIKKRWPASQKSVSTELQPYFKMRNELSVHGDLVCRGSRLVVPISLRKTLVVLAHENHQGIVRTKQRLRELYWFPGMDSLAQSYISACTLCQSLDRTAKTFAAPLQPVPLPAAPWTKIGLDIVGPFETAPWNCRYAIALTDYYSKWPEVAFTASITSEVMIDFLANIFSRYGNPECVVTDNGPQLISTALSTFFKDRNIRQIKVSVSPSV</sequence>
<dbReference type="FunFam" id="3.30.70.270:FF:000020">
    <property type="entry name" value="Transposon Tf2-6 polyprotein-like Protein"/>
    <property type="match status" value="1"/>
</dbReference>
<evidence type="ECO:0000256" key="3">
    <source>
        <dbReference type="ARBA" id="ARBA00012493"/>
    </source>
</evidence>
<dbReference type="SUPFAM" id="SSF50630">
    <property type="entry name" value="Acid proteases"/>
    <property type="match status" value="1"/>
</dbReference>
<dbReference type="EC" id="3.1.26.4" evidence="2"/>
<dbReference type="Gene3D" id="2.40.70.10">
    <property type="entry name" value="Acid Proteases"/>
    <property type="match status" value="1"/>
</dbReference>
<dbReference type="CDD" id="cd09274">
    <property type="entry name" value="RNase_HI_RT_Ty3"/>
    <property type="match status" value="1"/>
</dbReference>
<keyword evidence="4" id="KW-0808">Transferase</keyword>
<evidence type="ECO:0000256" key="10">
    <source>
        <dbReference type="ARBA" id="ARBA00039658"/>
    </source>
</evidence>
<keyword evidence="8" id="KW-0378">Hydrolase</keyword>
<dbReference type="InterPro" id="IPR001969">
    <property type="entry name" value="Aspartic_peptidase_AS"/>
</dbReference>
<dbReference type="InterPro" id="IPR012337">
    <property type="entry name" value="RNaseH-like_sf"/>
</dbReference>
<dbReference type="InterPro" id="IPR041373">
    <property type="entry name" value="RT_RNaseH"/>
</dbReference>
<dbReference type="GO" id="GO:0006508">
    <property type="term" value="P:proteolysis"/>
    <property type="evidence" value="ECO:0007669"/>
    <property type="project" value="UniProtKB-KW"/>
</dbReference>
<dbReference type="GO" id="GO:0003677">
    <property type="term" value="F:DNA binding"/>
    <property type="evidence" value="ECO:0007669"/>
    <property type="project" value="UniProtKB-KW"/>
</dbReference>
<dbReference type="InterPro" id="IPR001878">
    <property type="entry name" value="Znf_CCHC"/>
</dbReference>
<evidence type="ECO:0000256" key="7">
    <source>
        <dbReference type="ARBA" id="ARBA00022759"/>
    </source>
</evidence>
<evidence type="ECO:0000256" key="4">
    <source>
        <dbReference type="ARBA" id="ARBA00022679"/>
    </source>
</evidence>
<dbReference type="InterPro" id="IPR050951">
    <property type="entry name" value="Retrovirus_Pol_polyprotein"/>
</dbReference>
<dbReference type="InterPro" id="IPR021109">
    <property type="entry name" value="Peptidase_aspartic_dom_sf"/>
</dbReference>
<dbReference type="Pfam" id="PF00078">
    <property type="entry name" value="RVT_1"/>
    <property type="match status" value="1"/>
</dbReference>
<dbReference type="InterPro" id="IPR043502">
    <property type="entry name" value="DNA/RNA_pol_sf"/>
</dbReference>
<dbReference type="InterPro" id="IPR041588">
    <property type="entry name" value="Integrase_H2C2"/>
</dbReference>
<dbReference type="SUPFAM" id="SSF57756">
    <property type="entry name" value="Retrovirus zinc finger-like domains"/>
    <property type="match status" value="1"/>
</dbReference>
<dbReference type="GO" id="GO:0015074">
    <property type="term" value="P:DNA integration"/>
    <property type="evidence" value="ECO:0007669"/>
    <property type="project" value="UniProtKB-KW"/>
</dbReference>
<dbReference type="InterPro" id="IPR001584">
    <property type="entry name" value="Integrase_cat-core"/>
</dbReference>
<dbReference type="EMBL" id="JAOPHQ010002009">
    <property type="protein sequence ID" value="KAK0148585.1"/>
    <property type="molecule type" value="Genomic_DNA"/>
</dbReference>
<dbReference type="Gene3D" id="3.10.10.10">
    <property type="entry name" value="HIV Type 1 Reverse Transcriptase, subunit A, domain 1"/>
    <property type="match status" value="1"/>
</dbReference>
<dbReference type="Gene3D" id="3.30.420.10">
    <property type="entry name" value="Ribonuclease H-like superfamily/Ribonuclease H"/>
    <property type="match status" value="1"/>
</dbReference>
<dbReference type="SMART" id="SM00343">
    <property type="entry name" value="ZnF_C2HC"/>
    <property type="match status" value="2"/>
</dbReference>
<dbReference type="Gene3D" id="3.30.70.270">
    <property type="match status" value="2"/>
</dbReference>
<dbReference type="InterPro" id="IPR036397">
    <property type="entry name" value="RNaseH_sf"/>
</dbReference>
<feature type="domain" description="Reverse transcriptase" evidence="12">
    <location>
        <begin position="328"/>
        <end position="505"/>
    </location>
</feature>
<reference evidence="14" key="1">
    <citation type="journal article" date="2023" name="Front. Mar. Sci.">
        <title>A new Merluccius polli reference genome to investigate the effects of global change in West African waters.</title>
        <authorList>
            <person name="Mateo J.L."/>
            <person name="Blanco-Fernandez C."/>
            <person name="Garcia-Vazquez E."/>
            <person name="Machado-Schiaffino G."/>
        </authorList>
    </citation>
    <scope>NUCLEOTIDE SEQUENCE</scope>
    <source>
        <strain evidence="14">C29</strain>
        <tissue evidence="14">Fin</tissue>
    </source>
</reference>
<feature type="domain" description="Integrase catalytic" evidence="13">
    <location>
        <begin position="878"/>
        <end position="978"/>
    </location>
</feature>
<dbReference type="InterPro" id="IPR043128">
    <property type="entry name" value="Rev_trsase/Diguanyl_cyclase"/>
</dbReference>
<comment type="similarity">
    <text evidence="1">Belongs to the beta type-B retroviral polymerase family. HERV class-II K(HML-2) pol subfamily.</text>
</comment>
<dbReference type="GO" id="GO:0004523">
    <property type="term" value="F:RNA-DNA hybrid ribonuclease activity"/>
    <property type="evidence" value="ECO:0007669"/>
    <property type="project" value="UniProtKB-EC"/>
</dbReference>
<dbReference type="GO" id="GO:0003723">
    <property type="term" value="F:RNA binding"/>
    <property type="evidence" value="ECO:0007669"/>
    <property type="project" value="UniProtKB-KW"/>
</dbReference>
<dbReference type="SUPFAM" id="SSF56672">
    <property type="entry name" value="DNA/RNA polymerases"/>
    <property type="match status" value="1"/>
</dbReference>
<organism evidence="14 15">
    <name type="scientific">Merluccius polli</name>
    <name type="common">Benguela hake</name>
    <name type="synonym">Merluccius cadenati</name>
    <dbReference type="NCBI Taxonomy" id="89951"/>
    <lineage>
        <taxon>Eukaryota</taxon>
        <taxon>Metazoa</taxon>
        <taxon>Chordata</taxon>
        <taxon>Craniata</taxon>
        <taxon>Vertebrata</taxon>
        <taxon>Euteleostomi</taxon>
        <taxon>Actinopterygii</taxon>
        <taxon>Neopterygii</taxon>
        <taxon>Teleostei</taxon>
        <taxon>Neoteleostei</taxon>
        <taxon>Acanthomorphata</taxon>
        <taxon>Zeiogadaria</taxon>
        <taxon>Gadariae</taxon>
        <taxon>Gadiformes</taxon>
        <taxon>Gadoidei</taxon>
        <taxon>Merlucciidae</taxon>
        <taxon>Merluccius</taxon>
    </lineage>
</organism>
<dbReference type="PROSITE" id="PS50878">
    <property type="entry name" value="RT_POL"/>
    <property type="match status" value="1"/>
</dbReference>
<dbReference type="Proteomes" id="UP001174136">
    <property type="component" value="Unassembled WGS sequence"/>
</dbReference>
<dbReference type="Pfam" id="PF17917">
    <property type="entry name" value="RT_RNaseH"/>
    <property type="match status" value="1"/>
</dbReference>
<accession>A0AA47MYL8</accession>
<dbReference type="InterPro" id="IPR000477">
    <property type="entry name" value="RT_dom"/>
</dbReference>
<keyword evidence="7" id="KW-0255">Endonuclease</keyword>
<dbReference type="GO" id="GO:0003964">
    <property type="term" value="F:RNA-directed DNA polymerase activity"/>
    <property type="evidence" value="ECO:0007669"/>
    <property type="project" value="UniProtKB-KW"/>
</dbReference>
<evidence type="ECO:0000256" key="11">
    <source>
        <dbReference type="SAM" id="MobiDB-lite"/>
    </source>
</evidence>
<evidence type="ECO:0000256" key="6">
    <source>
        <dbReference type="ARBA" id="ARBA00022722"/>
    </source>
</evidence>
<evidence type="ECO:0000313" key="15">
    <source>
        <dbReference type="Proteomes" id="UP001174136"/>
    </source>
</evidence>
<evidence type="ECO:0000256" key="9">
    <source>
        <dbReference type="ARBA" id="ARBA00022918"/>
    </source>
</evidence>
<dbReference type="PROSITE" id="PS50994">
    <property type="entry name" value="INTEGRASE"/>
    <property type="match status" value="1"/>
</dbReference>
<evidence type="ECO:0000313" key="14">
    <source>
        <dbReference type="EMBL" id="KAK0148585.1"/>
    </source>
</evidence>
<evidence type="ECO:0000259" key="13">
    <source>
        <dbReference type="PROSITE" id="PS50994"/>
    </source>
</evidence>
<dbReference type="PANTHER" id="PTHR37984">
    <property type="entry name" value="PROTEIN CBG26694"/>
    <property type="match status" value="1"/>
</dbReference>
<dbReference type="GO" id="GO:0008270">
    <property type="term" value="F:zinc ion binding"/>
    <property type="evidence" value="ECO:0007669"/>
    <property type="project" value="InterPro"/>
</dbReference>
<protein>
    <recommendedName>
        <fullName evidence="10">Gypsy retrotransposon integrase-like protein 1</fullName>
        <ecNumber evidence="3">2.7.7.49</ecNumber>
        <ecNumber evidence="2">3.1.26.4</ecNumber>
    </recommendedName>
</protein>
<comment type="caution">
    <text evidence="14">The sequence shown here is derived from an EMBL/GenBank/DDBJ whole genome shotgun (WGS) entry which is preliminary data.</text>
</comment>
<dbReference type="InterPro" id="IPR036875">
    <property type="entry name" value="Znf_CCHC_sf"/>
</dbReference>
<dbReference type="SUPFAM" id="SSF53098">
    <property type="entry name" value="Ribonuclease H-like"/>
    <property type="match status" value="1"/>
</dbReference>
<evidence type="ECO:0000256" key="2">
    <source>
        <dbReference type="ARBA" id="ARBA00012180"/>
    </source>
</evidence>
<dbReference type="Gene3D" id="4.10.60.10">
    <property type="entry name" value="Zinc finger, CCHC-type"/>
    <property type="match status" value="1"/>
</dbReference>
<dbReference type="CDD" id="cd01647">
    <property type="entry name" value="RT_LTR"/>
    <property type="match status" value="1"/>
</dbReference>
<evidence type="ECO:0000259" key="12">
    <source>
        <dbReference type="PROSITE" id="PS50878"/>
    </source>
</evidence>
<evidence type="ECO:0000256" key="5">
    <source>
        <dbReference type="ARBA" id="ARBA00022695"/>
    </source>
</evidence>
<dbReference type="PANTHER" id="PTHR37984:SF15">
    <property type="entry name" value="INTEGRASE CATALYTIC DOMAIN-CONTAINING PROTEIN"/>
    <property type="match status" value="1"/>
</dbReference>
<keyword evidence="9" id="KW-0695">RNA-directed DNA polymerase</keyword>
<evidence type="ECO:0000256" key="8">
    <source>
        <dbReference type="ARBA" id="ARBA00022801"/>
    </source>
</evidence>
<dbReference type="EC" id="2.7.7.49" evidence="3"/>
<dbReference type="AlphaFoldDB" id="A0AA47MYL8"/>
<dbReference type="FunFam" id="1.10.340.70:FF:000003">
    <property type="entry name" value="Protein CBG25708"/>
    <property type="match status" value="1"/>
</dbReference>
<dbReference type="Gene3D" id="1.10.340.70">
    <property type="match status" value="1"/>
</dbReference>
<dbReference type="Pfam" id="PF17921">
    <property type="entry name" value="Integrase_H2C2"/>
    <property type="match status" value="1"/>
</dbReference>
<evidence type="ECO:0000256" key="1">
    <source>
        <dbReference type="ARBA" id="ARBA00010879"/>
    </source>
</evidence>
<dbReference type="PROSITE" id="PS00141">
    <property type="entry name" value="ASP_PROTEASE"/>
    <property type="match status" value="1"/>
</dbReference>
<dbReference type="GO" id="GO:0004190">
    <property type="term" value="F:aspartic-type endopeptidase activity"/>
    <property type="evidence" value="ECO:0007669"/>
    <property type="project" value="UniProtKB-KW"/>
</dbReference>
<keyword evidence="6" id="KW-0540">Nuclease</keyword>
<feature type="region of interest" description="Disordered" evidence="11">
    <location>
        <begin position="52"/>
        <end position="82"/>
    </location>
</feature>
<keyword evidence="15" id="KW-1185">Reference proteome</keyword>
<name>A0AA47MYL8_MERPO</name>
<keyword evidence="5" id="KW-0548">Nucleotidyltransferase</keyword>
<feature type="compositionally biased region" description="Low complexity" evidence="11">
    <location>
        <begin position="64"/>
        <end position="81"/>
    </location>
</feature>